<keyword evidence="5 8" id="KW-0658">Purine biosynthesis</keyword>
<comment type="subcellular location">
    <subcellularLocation>
        <location evidence="8">Cytoplasm</location>
    </subcellularLocation>
</comment>
<feature type="binding site" evidence="8">
    <location>
        <begin position="420"/>
        <end position="422"/>
    </location>
    <ligand>
        <name>GTP</name>
        <dbReference type="ChEBI" id="CHEBI:37565"/>
    </ligand>
</feature>
<evidence type="ECO:0000256" key="1">
    <source>
        <dbReference type="ARBA" id="ARBA00011738"/>
    </source>
</evidence>
<dbReference type="GO" id="GO:0000287">
    <property type="term" value="F:magnesium ion binding"/>
    <property type="evidence" value="ECO:0007669"/>
    <property type="project" value="UniProtKB-UniRule"/>
</dbReference>
<dbReference type="InterPro" id="IPR033128">
    <property type="entry name" value="Adenylosuccin_syn_Lys_AS"/>
</dbReference>
<dbReference type="PANTHER" id="PTHR11846:SF0">
    <property type="entry name" value="ADENYLOSUCCINATE SYNTHETASE"/>
    <property type="match status" value="1"/>
</dbReference>
<evidence type="ECO:0000256" key="3">
    <source>
        <dbReference type="ARBA" id="ARBA00022723"/>
    </source>
</evidence>
<evidence type="ECO:0000313" key="12">
    <source>
        <dbReference type="Proteomes" id="UP000033070"/>
    </source>
</evidence>
<dbReference type="Proteomes" id="UP000033070">
    <property type="component" value="Chromosome"/>
</dbReference>
<dbReference type="NCBIfam" id="TIGR00184">
    <property type="entry name" value="purA"/>
    <property type="match status" value="1"/>
</dbReference>
<evidence type="ECO:0000256" key="6">
    <source>
        <dbReference type="ARBA" id="ARBA00022842"/>
    </source>
</evidence>
<dbReference type="FunFam" id="1.10.300.10:FF:000001">
    <property type="entry name" value="Adenylosuccinate synthetase"/>
    <property type="match status" value="1"/>
</dbReference>
<dbReference type="EC" id="6.3.4.4" evidence="8 10"/>
<keyword evidence="7 8" id="KW-0342">GTP-binding</keyword>
<organism evidence="11 12">
    <name type="scientific">Ferriphaselus amnicola</name>
    <dbReference type="NCBI Taxonomy" id="1188319"/>
    <lineage>
        <taxon>Bacteria</taxon>
        <taxon>Pseudomonadati</taxon>
        <taxon>Pseudomonadota</taxon>
        <taxon>Betaproteobacteria</taxon>
        <taxon>Nitrosomonadales</taxon>
        <taxon>Gallionellaceae</taxon>
        <taxon>Ferriphaselus</taxon>
    </lineage>
</organism>
<dbReference type="AlphaFoldDB" id="A0A2Z6GA48"/>
<dbReference type="InterPro" id="IPR027417">
    <property type="entry name" value="P-loop_NTPase"/>
</dbReference>
<evidence type="ECO:0000256" key="5">
    <source>
        <dbReference type="ARBA" id="ARBA00022755"/>
    </source>
</evidence>
<feature type="active site" evidence="9">
    <location>
        <position position="141"/>
    </location>
</feature>
<dbReference type="GO" id="GO:0004019">
    <property type="term" value="F:adenylosuccinate synthase activity"/>
    <property type="evidence" value="ECO:0007669"/>
    <property type="project" value="UniProtKB-UniRule"/>
</dbReference>
<comment type="function">
    <text evidence="8">Plays an important role in the de novo pathway of purine nucleotide biosynthesis. Catalyzes the first committed step in the biosynthesis of AMP from IMP.</text>
</comment>
<dbReference type="Gene3D" id="1.10.300.10">
    <property type="entry name" value="Adenylosuccinate Synthetase, subunit A, domain 2"/>
    <property type="match status" value="1"/>
</dbReference>
<dbReference type="GO" id="GO:0044208">
    <property type="term" value="P:'de novo' AMP biosynthetic process"/>
    <property type="evidence" value="ECO:0007669"/>
    <property type="project" value="UniProtKB-UniRule"/>
</dbReference>
<feature type="binding site" evidence="8">
    <location>
        <position position="312"/>
    </location>
    <ligand>
        <name>GTP</name>
        <dbReference type="ChEBI" id="CHEBI:37565"/>
    </ligand>
</feature>
<keyword evidence="8" id="KW-0963">Cytoplasm</keyword>
<feature type="binding site" evidence="8">
    <location>
        <begin position="41"/>
        <end position="43"/>
    </location>
    <ligand>
        <name>GTP</name>
        <dbReference type="ChEBI" id="CHEBI:37565"/>
    </ligand>
</feature>
<dbReference type="Gene3D" id="3.40.440.10">
    <property type="entry name" value="Adenylosuccinate Synthetase, subunit A, domain 1"/>
    <property type="match status" value="1"/>
</dbReference>
<dbReference type="PANTHER" id="PTHR11846">
    <property type="entry name" value="ADENYLOSUCCINATE SYNTHETASE"/>
    <property type="match status" value="1"/>
</dbReference>
<feature type="binding site" description="in other chain" evidence="8">
    <location>
        <begin position="14"/>
        <end position="17"/>
    </location>
    <ligand>
        <name>IMP</name>
        <dbReference type="ChEBI" id="CHEBI:58053"/>
        <note>ligand shared between dimeric partners</note>
    </ligand>
</feature>
<sequence length="436" mass="47127">MAKNVVVIGTQWGDEGKGKVVDWLTDHAQGVVRFQGGHNAGHTLVIGGEKTVLHLIPSGILRGHVMCYIGNGVVLSPTALLKEMDKLVEAGINVYDRLRISEACPLILPYHEAVDKAREIAKGAAKIGTTGRGIGPAYEDKVARRAIRLQDLFFRERFAAKLGEVLDYHNFVLKNYFNVATVDFQQTLDGALALADRLKPLVMDVPRALYEANKAGQNLLFEGAQGTLLDIDHGTYPFVTSSNCISGAASAGAGVGPQQLHYVLGITKAYTTRVGSGPFPTELYDAEDKRDPIGEGLAKRGHEFGSTTGRARRCGWFDAAALKRSIQINGVSGLCITKLDVMDGLETVRIGVGYNINGQFSDILPAGADALEGCEPVYEEMPGWTDSTVGVKDYAALPKAARDYLERIATICEVPVDMVSTGPDRDETIVLRHPFE</sequence>
<feature type="binding site" description="in other chain" evidence="8">
    <location>
        <position position="310"/>
    </location>
    <ligand>
        <name>IMP</name>
        <dbReference type="ChEBI" id="CHEBI:58053"/>
        <note>ligand shared between dimeric partners</note>
    </ligand>
</feature>
<feature type="binding site" description="in other chain" evidence="8">
    <location>
        <position position="130"/>
    </location>
    <ligand>
        <name>IMP</name>
        <dbReference type="ChEBI" id="CHEBI:58053"/>
        <note>ligand shared between dimeric partners</note>
    </ligand>
</feature>
<keyword evidence="6 8" id="KW-0460">Magnesium</keyword>
<dbReference type="STRING" id="1188319.OYT1_01661"/>
<dbReference type="KEGG" id="fam:OYT1_ch0792"/>
<dbReference type="PROSITE" id="PS00513">
    <property type="entry name" value="ADENYLOSUCCIN_SYN_2"/>
    <property type="match status" value="1"/>
</dbReference>
<name>A0A2Z6GA48_9PROT</name>
<dbReference type="SMART" id="SM00788">
    <property type="entry name" value="Adenylsucc_synt"/>
    <property type="match status" value="1"/>
</dbReference>
<feature type="active site" description="Proton acceptor" evidence="8">
    <location>
        <position position="14"/>
    </location>
</feature>
<dbReference type="InterPro" id="IPR042109">
    <property type="entry name" value="Adenylosuccinate_synth_dom1"/>
</dbReference>
<reference evidence="11 12" key="1">
    <citation type="submission" date="2018-06" db="EMBL/GenBank/DDBJ databases">
        <title>OYT1 Genome Sequencing.</title>
        <authorList>
            <person name="Kato S."/>
            <person name="Itoh T."/>
            <person name="Ohkuma M."/>
        </authorList>
    </citation>
    <scope>NUCLEOTIDE SEQUENCE [LARGE SCALE GENOMIC DNA]</scope>
    <source>
        <strain evidence="11 12">OYT1</strain>
    </source>
</reference>
<keyword evidence="3 8" id="KW-0479">Metal-binding</keyword>
<dbReference type="UniPathway" id="UPA00075">
    <property type="reaction ID" value="UER00335"/>
</dbReference>
<proteinExistence type="inferred from homology"/>
<dbReference type="NCBIfam" id="NF002223">
    <property type="entry name" value="PRK01117.1"/>
    <property type="match status" value="1"/>
</dbReference>
<comment type="subunit">
    <text evidence="1 8">Homodimer.</text>
</comment>
<evidence type="ECO:0000256" key="4">
    <source>
        <dbReference type="ARBA" id="ARBA00022741"/>
    </source>
</evidence>
<feature type="binding site" evidence="8">
    <location>
        <position position="14"/>
    </location>
    <ligand>
        <name>Mg(2+)</name>
        <dbReference type="ChEBI" id="CHEBI:18420"/>
    </ligand>
</feature>
<feature type="binding site" evidence="8">
    <location>
        <begin position="306"/>
        <end position="312"/>
    </location>
    <ligand>
        <name>substrate</name>
    </ligand>
</feature>
<feature type="binding site" evidence="8">
    <location>
        <position position="144"/>
    </location>
    <ligand>
        <name>IMP</name>
        <dbReference type="ChEBI" id="CHEBI:58053"/>
        <note>ligand shared between dimeric partners</note>
    </ligand>
</feature>
<feature type="binding site" evidence="8">
    <location>
        <position position="41"/>
    </location>
    <ligand>
        <name>Mg(2+)</name>
        <dbReference type="ChEBI" id="CHEBI:18420"/>
    </ligand>
</feature>
<comment type="pathway">
    <text evidence="8 10">Purine metabolism; AMP biosynthesis via de novo pathway; AMP from IMP: step 1/2.</text>
</comment>
<feature type="active site" description="Proton donor" evidence="8">
    <location>
        <position position="42"/>
    </location>
</feature>
<feature type="binding site" description="in other chain" evidence="8">
    <location>
        <position position="240"/>
    </location>
    <ligand>
        <name>IMP</name>
        <dbReference type="ChEBI" id="CHEBI:58053"/>
        <note>ligand shared between dimeric partners</note>
    </ligand>
</feature>
<dbReference type="PROSITE" id="PS01266">
    <property type="entry name" value="ADENYLOSUCCIN_SYN_1"/>
    <property type="match status" value="1"/>
</dbReference>
<comment type="similarity">
    <text evidence="8 10">Belongs to the adenylosuccinate synthetase family.</text>
</comment>
<dbReference type="SUPFAM" id="SSF52540">
    <property type="entry name" value="P-loop containing nucleoside triphosphate hydrolases"/>
    <property type="match status" value="1"/>
</dbReference>
<dbReference type="Gene3D" id="3.90.170.10">
    <property type="entry name" value="Adenylosuccinate Synthetase, subunit A, domain 3"/>
    <property type="match status" value="1"/>
</dbReference>
<feature type="binding site" description="in other chain" evidence="8">
    <location>
        <begin position="39"/>
        <end position="42"/>
    </location>
    <ligand>
        <name>IMP</name>
        <dbReference type="ChEBI" id="CHEBI:58053"/>
        <note>ligand shared between dimeric partners</note>
    </ligand>
</feature>
<feature type="binding site" description="in other chain" evidence="8">
    <location>
        <position position="225"/>
    </location>
    <ligand>
        <name>IMP</name>
        <dbReference type="ChEBI" id="CHEBI:58053"/>
        <note>ligand shared between dimeric partners</note>
    </ligand>
</feature>
<dbReference type="RefSeq" id="WP_062627023.1">
    <property type="nucleotide sequence ID" value="NZ_AP018738.1"/>
</dbReference>
<feature type="binding site" evidence="8">
    <location>
        <begin position="13"/>
        <end position="19"/>
    </location>
    <ligand>
        <name>GTP</name>
        <dbReference type="ChEBI" id="CHEBI:37565"/>
    </ligand>
</feature>
<gene>
    <name evidence="8" type="primary">purA</name>
    <name evidence="11" type="ORF">OYT1_ch0792</name>
</gene>
<evidence type="ECO:0000256" key="10">
    <source>
        <dbReference type="RuleBase" id="RU000520"/>
    </source>
</evidence>
<dbReference type="InterPro" id="IPR042110">
    <property type="entry name" value="Adenylosuccinate_synth_dom2"/>
</dbReference>
<dbReference type="Pfam" id="PF00709">
    <property type="entry name" value="Adenylsucc_synt"/>
    <property type="match status" value="1"/>
</dbReference>
<dbReference type="GO" id="GO:0005525">
    <property type="term" value="F:GTP binding"/>
    <property type="evidence" value="ECO:0007669"/>
    <property type="project" value="UniProtKB-UniRule"/>
</dbReference>
<keyword evidence="12" id="KW-1185">Reference proteome</keyword>
<dbReference type="InterPro" id="IPR001114">
    <property type="entry name" value="Adenylosuccinate_synthetase"/>
</dbReference>
<evidence type="ECO:0000256" key="9">
    <source>
        <dbReference type="PROSITE-ProRule" id="PRU10134"/>
    </source>
</evidence>
<protein>
    <recommendedName>
        <fullName evidence="8 10">Adenylosuccinate synthetase</fullName>
        <shortName evidence="8">AMPSase</shortName>
        <shortName evidence="8">AdSS</shortName>
        <ecNumber evidence="8 10">6.3.4.4</ecNumber>
    </recommendedName>
    <alternativeName>
        <fullName evidence="8">IMP--aspartate ligase</fullName>
    </alternativeName>
</protein>
<evidence type="ECO:0000256" key="7">
    <source>
        <dbReference type="ARBA" id="ARBA00023134"/>
    </source>
</evidence>
<comment type="cofactor">
    <cofactor evidence="8">
        <name>Mg(2+)</name>
        <dbReference type="ChEBI" id="CHEBI:18420"/>
    </cofactor>
    <text evidence="8">Binds 1 Mg(2+) ion per subunit.</text>
</comment>
<dbReference type="GO" id="GO:0005737">
    <property type="term" value="C:cytoplasm"/>
    <property type="evidence" value="ECO:0007669"/>
    <property type="project" value="UniProtKB-SubCell"/>
</dbReference>
<keyword evidence="4 8" id="KW-0547">Nucleotide-binding</keyword>
<evidence type="ECO:0000256" key="8">
    <source>
        <dbReference type="HAMAP-Rule" id="MF_00011"/>
    </source>
</evidence>
<comment type="catalytic activity">
    <reaction evidence="8 10">
        <text>IMP + L-aspartate + GTP = N(6)-(1,2-dicarboxyethyl)-AMP + GDP + phosphate + 2 H(+)</text>
        <dbReference type="Rhea" id="RHEA:15753"/>
        <dbReference type="ChEBI" id="CHEBI:15378"/>
        <dbReference type="ChEBI" id="CHEBI:29991"/>
        <dbReference type="ChEBI" id="CHEBI:37565"/>
        <dbReference type="ChEBI" id="CHEBI:43474"/>
        <dbReference type="ChEBI" id="CHEBI:57567"/>
        <dbReference type="ChEBI" id="CHEBI:58053"/>
        <dbReference type="ChEBI" id="CHEBI:58189"/>
        <dbReference type="EC" id="6.3.4.4"/>
    </reaction>
</comment>
<feature type="binding site" evidence="8">
    <location>
        <begin position="338"/>
        <end position="340"/>
    </location>
    <ligand>
        <name>GTP</name>
        <dbReference type="ChEBI" id="CHEBI:37565"/>
    </ligand>
</feature>
<dbReference type="GO" id="GO:0046040">
    <property type="term" value="P:IMP metabolic process"/>
    <property type="evidence" value="ECO:0007669"/>
    <property type="project" value="TreeGrafter"/>
</dbReference>
<dbReference type="CDD" id="cd03108">
    <property type="entry name" value="AdSS"/>
    <property type="match status" value="1"/>
</dbReference>
<dbReference type="InterPro" id="IPR042111">
    <property type="entry name" value="Adenylosuccinate_synth_dom3"/>
</dbReference>
<dbReference type="InterPro" id="IPR018220">
    <property type="entry name" value="Adenylosuccin_syn_GTP-bd"/>
</dbReference>
<accession>A0A2Z6GA48</accession>
<dbReference type="EMBL" id="AP018738">
    <property type="protein sequence ID" value="BBE50357.1"/>
    <property type="molecule type" value="Genomic_DNA"/>
</dbReference>
<dbReference type="HAMAP" id="MF_00011">
    <property type="entry name" value="Adenylosucc_synth"/>
    <property type="match status" value="1"/>
</dbReference>
<evidence type="ECO:0000256" key="2">
    <source>
        <dbReference type="ARBA" id="ARBA00022598"/>
    </source>
</evidence>
<dbReference type="OrthoDB" id="9807553at2"/>
<evidence type="ECO:0000313" key="11">
    <source>
        <dbReference type="EMBL" id="BBE50357.1"/>
    </source>
</evidence>
<dbReference type="FunFam" id="3.90.170.10:FF:000001">
    <property type="entry name" value="Adenylosuccinate synthetase"/>
    <property type="match status" value="1"/>
</dbReference>
<keyword evidence="2 8" id="KW-0436">Ligase</keyword>